<evidence type="ECO:0000256" key="1">
    <source>
        <dbReference type="ARBA" id="ARBA00005361"/>
    </source>
</evidence>
<keyword evidence="3" id="KW-1185">Reference proteome</keyword>
<sequence length="127" mass="14461">MSDIASKKLNNTSFQIQPDLDHKFRTKVVQDVIHGCLVEELCDYVYSTETANKKAASLAEIVRNKISDLNLPQYRYVVHVVIGEQRGEGVKVAARCLWDSDADGHAFDNFISETFFCNITVFGLYYY</sequence>
<dbReference type="CDD" id="cd21459">
    <property type="entry name" value="DLC-like_TCTEX1D2"/>
    <property type="match status" value="1"/>
</dbReference>
<dbReference type="EMBL" id="SEYY01007641">
    <property type="protein sequence ID" value="KAB7502402.1"/>
    <property type="molecule type" value="Genomic_DNA"/>
</dbReference>
<proteinExistence type="inferred from homology"/>
<dbReference type="GO" id="GO:0007018">
    <property type="term" value="P:microtubule-based movement"/>
    <property type="evidence" value="ECO:0007669"/>
    <property type="project" value="TreeGrafter"/>
</dbReference>
<dbReference type="Gene3D" id="3.30.1140.40">
    <property type="entry name" value="Tctex-1"/>
    <property type="match status" value="1"/>
</dbReference>
<evidence type="ECO:0000313" key="3">
    <source>
        <dbReference type="Proteomes" id="UP000326759"/>
    </source>
</evidence>
<reference evidence="2 3" key="1">
    <citation type="journal article" date="2019" name="PLoS Biol.">
        <title>Sex chromosomes control vertical transmission of feminizing Wolbachia symbionts in an isopod.</title>
        <authorList>
            <person name="Becking T."/>
            <person name="Chebbi M.A."/>
            <person name="Giraud I."/>
            <person name="Moumen B."/>
            <person name="Laverre T."/>
            <person name="Caubet Y."/>
            <person name="Peccoud J."/>
            <person name="Gilbert C."/>
            <person name="Cordaux R."/>
        </authorList>
    </citation>
    <scope>NUCLEOTIDE SEQUENCE [LARGE SCALE GENOMIC DNA]</scope>
    <source>
        <strain evidence="2">ANa2</strain>
        <tissue evidence="2">Whole body excluding digestive tract and cuticle</tissue>
    </source>
</reference>
<dbReference type="GO" id="GO:0005868">
    <property type="term" value="C:cytoplasmic dynein complex"/>
    <property type="evidence" value="ECO:0007669"/>
    <property type="project" value="TreeGrafter"/>
</dbReference>
<comment type="caution">
    <text evidence="2">The sequence shown here is derived from an EMBL/GenBank/DDBJ whole genome shotgun (WGS) entry which is preliminary data.</text>
</comment>
<dbReference type="Proteomes" id="UP000326759">
    <property type="component" value="Unassembled WGS sequence"/>
</dbReference>
<name>A0A5N5T7D8_9CRUS</name>
<accession>A0A5N5T7D8</accession>
<organism evidence="2 3">
    <name type="scientific">Armadillidium nasatum</name>
    <dbReference type="NCBI Taxonomy" id="96803"/>
    <lineage>
        <taxon>Eukaryota</taxon>
        <taxon>Metazoa</taxon>
        <taxon>Ecdysozoa</taxon>
        <taxon>Arthropoda</taxon>
        <taxon>Crustacea</taxon>
        <taxon>Multicrustacea</taxon>
        <taxon>Malacostraca</taxon>
        <taxon>Eumalacostraca</taxon>
        <taxon>Peracarida</taxon>
        <taxon>Isopoda</taxon>
        <taxon>Oniscidea</taxon>
        <taxon>Crinocheta</taxon>
        <taxon>Armadillidiidae</taxon>
        <taxon>Armadillidium</taxon>
    </lineage>
</organism>
<dbReference type="PANTHER" id="PTHR21255:SF7">
    <property type="entry name" value="DYNEIN LIGHT CHAIN TCTEX-TYPE PROTEIN 2B"/>
    <property type="match status" value="1"/>
</dbReference>
<comment type="similarity">
    <text evidence="1">Belongs to the dynein light chain Tctex-type family.</text>
</comment>
<dbReference type="PANTHER" id="PTHR21255">
    <property type="entry name" value="T-COMPLEX-ASSOCIATED-TESTIS-EXPRESSED 1/ DYNEIN LIGHT CHAIN"/>
    <property type="match status" value="1"/>
</dbReference>
<dbReference type="GO" id="GO:0045505">
    <property type="term" value="F:dynein intermediate chain binding"/>
    <property type="evidence" value="ECO:0007669"/>
    <property type="project" value="TreeGrafter"/>
</dbReference>
<protein>
    <submittedName>
        <fullName evidence="2">Tctex1 domain-containing protein 2</fullName>
    </submittedName>
</protein>
<dbReference type="Pfam" id="PF03645">
    <property type="entry name" value="Tctex-1"/>
    <property type="match status" value="1"/>
</dbReference>
<dbReference type="InterPro" id="IPR038586">
    <property type="entry name" value="Tctex-1-like_sf"/>
</dbReference>
<dbReference type="InterPro" id="IPR005334">
    <property type="entry name" value="Tctex-1-like"/>
</dbReference>
<dbReference type="OrthoDB" id="10260741at2759"/>
<dbReference type="GO" id="GO:0005737">
    <property type="term" value="C:cytoplasm"/>
    <property type="evidence" value="ECO:0007669"/>
    <property type="project" value="TreeGrafter"/>
</dbReference>
<evidence type="ECO:0000313" key="2">
    <source>
        <dbReference type="EMBL" id="KAB7502402.1"/>
    </source>
</evidence>
<dbReference type="AlphaFoldDB" id="A0A5N5T7D8"/>
<gene>
    <name evidence="2" type="primary">Tctex1d2</name>
    <name evidence="2" type="ORF">Anas_13122</name>
</gene>